<keyword evidence="4" id="KW-1185">Reference proteome</keyword>
<dbReference type="SUPFAM" id="SSF52540">
    <property type="entry name" value="P-loop containing nucleoside triphosphate hydrolases"/>
    <property type="match status" value="1"/>
</dbReference>
<gene>
    <name evidence="3" type="ORF">CDN99_21240</name>
</gene>
<evidence type="ECO:0000313" key="3">
    <source>
        <dbReference type="EMBL" id="OWQ86355.1"/>
    </source>
</evidence>
<comment type="caution">
    <text evidence="3">The sequence shown here is derived from an EMBL/GenBank/DDBJ whole genome shotgun (WGS) entry which is preliminary data.</text>
</comment>
<dbReference type="PANTHER" id="PTHR32039:SF7">
    <property type="entry name" value="COMPETENCE PROTEIN COMM"/>
    <property type="match status" value="1"/>
</dbReference>
<evidence type="ECO:0000259" key="1">
    <source>
        <dbReference type="Pfam" id="PF01078"/>
    </source>
</evidence>
<feature type="domain" description="Magnesium chelatase ChlI-like catalytic" evidence="1">
    <location>
        <begin position="32"/>
        <end position="142"/>
    </location>
</feature>
<protein>
    <recommendedName>
        <fullName evidence="5">MCM domain-containing protein</fullName>
    </recommendedName>
</protein>
<dbReference type="EMBL" id="NIOF01000011">
    <property type="protein sequence ID" value="OWQ86355.1"/>
    <property type="molecule type" value="Genomic_DNA"/>
</dbReference>
<name>A0A246J1B6_9BURK</name>
<dbReference type="InterPro" id="IPR025158">
    <property type="entry name" value="Mg_chelat-rel_C"/>
</dbReference>
<dbReference type="Proteomes" id="UP000197468">
    <property type="component" value="Unassembled WGS sequence"/>
</dbReference>
<dbReference type="AlphaFoldDB" id="A0A246J1B6"/>
<evidence type="ECO:0000259" key="2">
    <source>
        <dbReference type="Pfam" id="PF13335"/>
    </source>
</evidence>
<feature type="domain" description="Mg chelatase-related protein C-terminal" evidence="2">
    <location>
        <begin position="152"/>
        <end position="244"/>
    </location>
</feature>
<evidence type="ECO:0000313" key="4">
    <source>
        <dbReference type="Proteomes" id="UP000197468"/>
    </source>
</evidence>
<proteinExistence type="predicted"/>
<dbReference type="Pfam" id="PF01078">
    <property type="entry name" value="Mg_chelatase"/>
    <property type="match status" value="1"/>
</dbReference>
<accession>A0A246J1B6</accession>
<sequence>MWQLSSHSIGYQQLLTHCSSVFPVASSETPHSGSPPRPGEITLAQHGVLFLDELPEFQRTSLEALREPLETGRVHISRSAHQAEFPARFQLVAAMNPCPCGHLGNPTKACRCSPDQVARYQGRLSGPLLDRIDLMVDVPVLPAAVLSAAADGESSATVARRVAAAWQLAIARQGCINGLLPPARLDAHLHLESSAETMLHRAAARLAWSGRSYHRVLRIARTVADLAGSETIGASHVAEAIQWRRALPGRE</sequence>
<dbReference type="Pfam" id="PF13335">
    <property type="entry name" value="Mg_chelatase_C"/>
    <property type="match status" value="1"/>
</dbReference>
<dbReference type="InterPro" id="IPR000523">
    <property type="entry name" value="Mg_chelatse_chII-like_cat_dom"/>
</dbReference>
<organism evidence="3 4">
    <name type="scientific">Roseateles aquatilis</name>
    <dbReference type="NCBI Taxonomy" id="431061"/>
    <lineage>
        <taxon>Bacteria</taxon>
        <taxon>Pseudomonadati</taxon>
        <taxon>Pseudomonadota</taxon>
        <taxon>Betaproteobacteria</taxon>
        <taxon>Burkholderiales</taxon>
        <taxon>Sphaerotilaceae</taxon>
        <taxon>Roseateles</taxon>
    </lineage>
</organism>
<dbReference type="InterPro" id="IPR027417">
    <property type="entry name" value="P-loop_NTPase"/>
</dbReference>
<dbReference type="Gene3D" id="3.40.50.300">
    <property type="entry name" value="P-loop containing nucleotide triphosphate hydrolases"/>
    <property type="match status" value="1"/>
</dbReference>
<dbReference type="PANTHER" id="PTHR32039">
    <property type="entry name" value="MAGNESIUM-CHELATASE SUBUNIT CHLI"/>
    <property type="match status" value="1"/>
</dbReference>
<evidence type="ECO:0008006" key="5">
    <source>
        <dbReference type="Google" id="ProtNLM"/>
    </source>
</evidence>
<dbReference type="OrthoDB" id="9813147at2"/>
<reference evidence="3 4" key="1">
    <citation type="journal article" date="2008" name="Int. J. Syst. Evol. Microbiol.">
        <title>Description of Roseateles aquatilis sp. nov. and Roseateles terrae sp. nov., in the class Betaproteobacteria, and emended description of the genus Roseateles.</title>
        <authorList>
            <person name="Gomila M."/>
            <person name="Bowien B."/>
            <person name="Falsen E."/>
            <person name="Moore E.R."/>
            <person name="Lalucat J."/>
        </authorList>
    </citation>
    <scope>NUCLEOTIDE SEQUENCE [LARGE SCALE GENOMIC DNA]</scope>
    <source>
        <strain evidence="3 4">CCUG 48205</strain>
    </source>
</reference>
<dbReference type="GO" id="GO:0005524">
    <property type="term" value="F:ATP binding"/>
    <property type="evidence" value="ECO:0007669"/>
    <property type="project" value="InterPro"/>
</dbReference>
<dbReference type="InterPro" id="IPR045006">
    <property type="entry name" value="CHLI-like"/>
</dbReference>